<keyword evidence="8" id="KW-0812">Transmembrane</keyword>
<dbReference type="Gene3D" id="3.30.2010.10">
    <property type="entry name" value="Metalloproteases ('zincins'), catalytic domain"/>
    <property type="match status" value="1"/>
</dbReference>
<dbReference type="EMBL" id="GL832967">
    <property type="protein sequence ID" value="EGD73970.1"/>
    <property type="molecule type" value="Genomic_DNA"/>
</dbReference>
<evidence type="ECO:0000256" key="6">
    <source>
        <dbReference type="RuleBase" id="RU003983"/>
    </source>
</evidence>
<evidence type="ECO:0000256" key="7">
    <source>
        <dbReference type="SAM" id="MobiDB-lite"/>
    </source>
</evidence>
<keyword evidence="11" id="KW-1185">Reference proteome</keyword>
<reference evidence="10" key="1">
    <citation type="submission" date="2009-08" db="EMBL/GenBank/DDBJ databases">
        <title>Annotation of Salpingoeca rosetta.</title>
        <authorList>
            <consortium name="The Broad Institute Genome Sequencing Platform"/>
            <person name="Russ C."/>
            <person name="Cuomo C."/>
            <person name="Burger G."/>
            <person name="Gray M.W."/>
            <person name="Holland P.W.H."/>
            <person name="King N."/>
            <person name="Lang F.B.F."/>
            <person name="Roger A.J."/>
            <person name="Ruiz-Trillo I."/>
            <person name="Young S.K."/>
            <person name="Zeng Q."/>
            <person name="Gargeya S."/>
            <person name="Alvarado L."/>
            <person name="Berlin A."/>
            <person name="Chapman S.B."/>
            <person name="Chen Z."/>
            <person name="Freedman E."/>
            <person name="Gellesch M."/>
            <person name="Goldberg J."/>
            <person name="Griggs A."/>
            <person name="Gujja S."/>
            <person name="Heilman E."/>
            <person name="Heiman D."/>
            <person name="Howarth C."/>
            <person name="Mehta T."/>
            <person name="Neiman D."/>
            <person name="Pearson M."/>
            <person name="Roberts A."/>
            <person name="Saif S."/>
            <person name="Shea T."/>
            <person name="Shenoy N."/>
            <person name="Sisk P."/>
            <person name="Stolte C."/>
            <person name="Sykes S."/>
            <person name="White J."/>
            <person name="Yandava C."/>
            <person name="Haas B."/>
            <person name="Nusbaum C."/>
            <person name="Birren B."/>
        </authorList>
    </citation>
    <scope>NUCLEOTIDE SEQUENCE [LARGE SCALE GENOMIC DNA]</scope>
    <source>
        <strain evidence="10">ATCC 50818</strain>
    </source>
</reference>
<evidence type="ECO:0000259" key="9">
    <source>
        <dbReference type="Pfam" id="PF01435"/>
    </source>
</evidence>
<dbReference type="GO" id="GO:0034982">
    <property type="term" value="P:mitochondrial protein processing"/>
    <property type="evidence" value="ECO:0007669"/>
    <property type="project" value="TreeGrafter"/>
</dbReference>
<evidence type="ECO:0000313" key="11">
    <source>
        <dbReference type="Proteomes" id="UP000007799"/>
    </source>
</evidence>
<feature type="domain" description="Peptidase M48" evidence="9">
    <location>
        <begin position="181"/>
        <end position="352"/>
    </location>
</feature>
<evidence type="ECO:0000313" key="10">
    <source>
        <dbReference type="EMBL" id="EGD73970.1"/>
    </source>
</evidence>
<dbReference type="InterPro" id="IPR001915">
    <property type="entry name" value="Peptidase_M48"/>
</dbReference>
<feature type="transmembrane region" description="Helical" evidence="8">
    <location>
        <begin position="72"/>
        <end position="90"/>
    </location>
</feature>
<dbReference type="InParanoid" id="F2UBV4"/>
<proteinExistence type="inferred from homology"/>
<keyword evidence="2" id="KW-0479">Metal-binding</keyword>
<dbReference type="PANTHER" id="PTHR22726">
    <property type="entry name" value="METALLOENDOPEPTIDASE OMA1"/>
    <property type="match status" value="1"/>
</dbReference>
<sequence>MVAPVRVSRWLLQGARRSLHYHNATPPRAKFPYIESAKGIFSRSSKGPVNAAGRKRFPHNLMDKIVLMRKPLFLRPIILVPALTITAYLISRIETVPLTGLRRLKPIPDWLAEPFFAAMDEVLLEQVSEALLPTTSDEHKFVADIVDRFKKSHASFLKKLEQENKDAGMPGCHLCLDDIRFRVVASRDPNASCTGGGLVLVNTALLELLNYDADKIALVIGHELGHYVAQHTSEAIGHTFLAFVLNKIVSTLLGKEHASPYLQSMIDVFFMLPKSRSCEIEADYIGLIMAARACFNIRDAHDVWFALVRYEAVMRAAQEGRMATQEDVEEVLEGNVVSETMSTHPMFKSRIKFYDPDGEWMEIARNVQRAQCGEIIGAPKDVHNPLLWWLQAVRPAYAPPGTIFRGDEDEDEDDDDDGGDDDDGNGTIVIRYPQPVTA</sequence>
<feature type="compositionally biased region" description="Acidic residues" evidence="7">
    <location>
        <begin position="407"/>
        <end position="424"/>
    </location>
</feature>
<dbReference type="InterPro" id="IPR051156">
    <property type="entry name" value="Mito/Outer_Membr_Metalloprot"/>
</dbReference>
<comment type="similarity">
    <text evidence="6">Belongs to the peptidase M48 family.</text>
</comment>
<evidence type="ECO:0000256" key="8">
    <source>
        <dbReference type="SAM" id="Phobius"/>
    </source>
</evidence>
<keyword evidence="5 6" id="KW-0482">Metalloprotease</keyword>
<keyword evidence="8" id="KW-0472">Membrane</keyword>
<dbReference type="GO" id="GO:0004222">
    <property type="term" value="F:metalloendopeptidase activity"/>
    <property type="evidence" value="ECO:0007669"/>
    <property type="project" value="InterPro"/>
</dbReference>
<protein>
    <recommendedName>
        <fullName evidence="9">Peptidase M48 domain-containing protein</fullName>
    </recommendedName>
</protein>
<dbReference type="eggNOG" id="KOG2661">
    <property type="taxonomic scope" value="Eukaryota"/>
</dbReference>
<accession>F2UBV4</accession>
<gene>
    <name evidence="10" type="ORF">PTSG_05664</name>
</gene>
<evidence type="ECO:0000256" key="5">
    <source>
        <dbReference type="ARBA" id="ARBA00023049"/>
    </source>
</evidence>
<dbReference type="RefSeq" id="XP_004993533.1">
    <property type="nucleotide sequence ID" value="XM_004993476.1"/>
</dbReference>
<evidence type="ECO:0000256" key="2">
    <source>
        <dbReference type="ARBA" id="ARBA00022723"/>
    </source>
</evidence>
<dbReference type="AlphaFoldDB" id="F2UBV4"/>
<feature type="region of interest" description="Disordered" evidence="7">
    <location>
        <begin position="400"/>
        <end position="438"/>
    </location>
</feature>
<keyword evidence="1 6" id="KW-0645">Protease</keyword>
<dbReference type="GO" id="GO:0046872">
    <property type="term" value="F:metal ion binding"/>
    <property type="evidence" value="ECO:0007669"/>
    <property type="project" value="UniProtKB-KW"/>
</dbReference>
<comment type="cofactor">
    <cofactor evidence="6">
        <name>Zn(2+)</name>
        <dbReference type="ChEBI" id="CHEBI:29105"/>
    </cofactor>
    <text evidence="6">Binds 1 zinc ion per subunit.</text>
</comment>
<keyword evidence="4 6" id="KW-0862">Zinc</keyword>
<dbReference type="GO" id="GO:0005743">
    <property type="term" value="C:mitochondrial inner membrane"/>
    <property type="evidence" value="ECO:0007669"/>
    <property type="project" value="TreeGrafter"/>
</dbReference>
<evidence type="ECO:0000256" key="1">
    <source>
        <dbReference type="ARBA" id="ARBA00022670"/>
    </source>
</evidence>
<evidence type="ECO:0000256" key="4">
    <source>
        <dbReference type="ARBA" id="ARBA00022833"/>
    </source>
</evidence>
<dbReference type="CDD" id="cd07331">
    <property type="entry name" value="M48C_Oma1_like"/>
    <property type="match status" value="1"/>
</dbReference>
<dbReference type="STRING" id="946362.F2UBV4"/>
<dbReference type="PANTHER" id="PTHR22726:SF1">
    <property type="entry name" value="METALLOENDOPEPTIDASE OMA1, MITOCHONDRIAL"/>
    <property type="match status" value="1"/>
</dbReference>
<organism evidence="11">
    <name type="scientific">Salpingoeca rosetta (strain ATCC 50818 / BSB-021)</name>
    <dbReference type="NCBI Taxonomy" id="946362"/>
    <lineage>
        <taxon>Eukaryota</taxon>
        <taxon>Choanoflagellata</taxon>
        <taxon>Craspedida</taxon>
        <taxon>Salpingoecidae</taxon>
        <taxon>Salpingoeca</taxon>
    </lineage>
</organism>
<dbReference type="GO" id="GO:0006515">
    <property type="term" value="P:protein quality control for misfolded or incompletely synthesized proteins"/>
    <property type="evidence" value="ECO:0007669"/>
    <property type="project" value="TreeGrafter"/>
</dbReference>
<name>F2UBV4_SALR5</name>
<keyword evidence="3 6" id="KW-0378">Hydrolase</keyword>
<dbReference type="OrthoDB" id="7464992at2759"/>
<dbReference type="GeneID" id="16074110"/>
<keyword evidence="8" id="KW-1133">Transmembrane helix</keyword>
<dbReference type="KEGG" id="sre:PTSG_05664"/>
<dbReference type="Pfam" id="PF01435">
    <property type="entry name" value="Peptidase_M48"/>
    <property type="match status" value="1"/>
</dbReference>
<dbReference type="Proteomes" id="UP000007799">
    <property type="component" value="Unassembled WGS sequence"/>
</dbReference>
<evidence type="ECO:0000256" key="3">
    <source>
        <dbReference type="ARBA" id="ARBA00022801"/>
    </source>
</evidence>